<dbReference type="Proteomes" id="UP000239340">
    <property type="component" value="Chromosome"/>
</dbReference>
<dbReference type="AlphaFoldDB" id="A0A2L0H151"/>
<organism evidence="1 2">
    <name type="scientific">Rhizobium fredii</name>
    <name type="common">Sinorhizobium fredii</name>
    <dbReference type="NCBI Taxonomy" id="380"/>
    <lineage>
        <taxon>Bacteria</taxon>
        <taxon>Pseudomonadati</taxon>
        <taxon>Pseudomonadota</taxon>
        <taxon>Alphaproteobacteria</taxon>
        <taxon>Hyphomicrobiales</taxon>
        <taxon>Rhizobiaceae</taxon>
        <taxon>Sinorhizobium/Ensifer group</taxon>
        <taxon>Sinorhizobium</taxon>
    </lineage>
</organism>
<name>A0A2L0H151_RHIFR</name>
<proteinExistence type="predicted"/>
<accession>A0A2L0H151</accession>
<protein>
    <submittedName>
        <fullName evidence="1">Uncharacterized protein</fullName>
    </submittedName>
</protein>
<sequence>MNAHFQRPNRPQTPASIAIVLALCNNIRINALAPAVVEVPVSRRRRFDPFKAST</sequence>
<evidence type="ECO:0000313" key="1">
    <source>
        <dbReference type="EMBL" id="AUX75180.1"/>
    </source>
</evidence>
<evidence type="ECO:0000313" key="2">
    <source>
        <dbReference type="Proteomes" id="UP000239340"/>
    </source>
</evidence>
<gene>
    <name evidence="1" type="ORF">NXT3_CH00576</name>
</gene>
<dbReference type="EMBL" id="CP024307">
    <property type="protein sequence ID" value="AUX75180.1"/>
    <property type="molecule type" value="Genomic_DNA"/>
</dbReference>
<reference evidence="1 2" key="1">
    <citation type="submission" date="2017-10" db="EMBL/GenBank/DDBJ databases">
        <title>Analysis of the genome sequences of Rhizobium populations associated to common bean (phaseolus vulgaris).</title>
        <authorList>
            <person name="Bustos P."/>
            <person name="Santamaria R.I."/>
            <person name="Miranda-Sanchez F."/>
            <person name="Perez-Carrascal O."/>
            <person name="Juarez S."/>
            <person name="Lozano L."/>
            <person name="Martinez-Flores I."/>
            <person name="Vinuesa P."/>
            <person name="Martinez-Romero E."/>
            <person name="Cevallos M.A."/>
            <person name="Romero D."/>
            <person name="Davila G."/>
            <person name="Gonzalez V."/>
        </authorList>
    </citation>
    <scope>NUCLEOTIDE SEQUENCE [LARGE SCALE GENOMIC DNA]</scope>
    <source>
        <strain evidence="1 2">NXT3</strain>
    </source>
</reference>